<dbReference type="RefSeq" id="WP_126863918.1">
    <property type="nucleotide sequence ID" value="NZ_JAUSTX010000020.1"/>
</dbReference>
<dbReference type="GO" id="GO:0046872">
    <property type="term" value="F:metal ion binding"/>
    <property type="evidence" value="ECO:0007669"/>
    <property type="project" value="UniProtKB-KW"/>
</dbReference>
<keyword evidence="2 5" id="KW-0500">Molybdenum</keyword>
<dbReference type="PANTHER" id="PTHR30632:SF0">
    <property type="entry name" value="SULFATE-BINDING PROTEIN"/>
    <property type="match status" value="1"/>
</dbReference>
<gene>
    <name evidence="7" type="primary">modA</name>
    <name evidence="7" type="ORF">ELQ35_06050</name>
</gene>
<proteinExistence type="inferred from homology"/>
<dbReference type="Proteomes" id="UP000267430">
    <property type="component" value="Unassembled WGS sequence"/>
</dbReference>
<reference evidence="7 8" key="1">
    <citation type="submission" date="2018-12" db="EMBL/GenBank/DDBJ databases">
        <title>Bacillus chawlae sp. nov., Bacillus glennii sp. nov., and Bacillus saganii sp. nov. Isolated from the Vehicle Assembly Building at Kennedy Space Center where the Viking Spacecraft were Assembled.</title>
        <authorList>
            <person name="Seuylemezian A."/>
            <person name="Vaishampayan P."/>
        </authorList>
    </citation>
    <scope>NUCLEOTIDE SEQUENCE [LARGE SCALE GENOMIC DNA]</scope>
    <source>
        <strain evidence="7 8">L5</strain>
    </source>
</reference>
<evidence type="ECO:0000256" key="2">
    <source>
        <dbReference type="ARBA" id="ARBA00022505"/>
    </source>
</evidence>
<feature type="signal peptide" evidence="6">
    <location>
        <begin position="1"/>
        <end position="26"/>
    </location>
</feature>
<dbReference type="GO" id="GO:0015689">
    <property type="term" value="P:molybdate ion transport"/>
    <property type="evidence" value="ECO:0007669"/>
    <property type="project" value="InterPro"/>
</dbReference>
<dbReference type="OrthoDB" id="9785015at2"/>
<sequence>MLKRFNILFSMFVLVLLFGCSNPNSSSEEENYENTESKEKVELTVSAAASLQDALTEIKENYEKKHTNIDLTFNFGSSGALKQQIEQGAPVDLFFSAAEDKFDELVQKDEIDTNQGVDLVGNELVLIVPKDSENTIADFTDLTTQADKLAMGTPESVPAGKYAKQTLENLKLWDSLHNKVVYAKDVRQVLSYVETGNVNAGIVYKTDALISDKVKIVATADKSTHDPIIYPVGVIKDTKHSEEATEFYEYLQGKEALDLLKQYGFTAK</sequence>
<dbReference type="GO" id="GO:1901359">
    <property type="term" value="F:tungstate binding"/>
    <property type="evidence" value="ECO:0007669"/>
    <property type="project" value="UniProtKB-ARBA"/>
</dbReference>
<dbReference type="NCBIfam" id="TIGR01256">
    <property type="entry name" value="modA"/>
    <property type="match status" value="1"/>
</dbReference>
<dbReference type="InterPro" id="IPR050682">
    <property type="entry name" value="ModA/WtpA"/>
</dbReference>
<dbReference type="Gene3D" id="3.40.190.10">
    <property type="entry name" value="Periplasmic binding protein-like II"/>
    <property type="match status" value="2"/>
</dbReference>
<comment type="similarity">
    <text evidence="1">Belongs to the bacterial solute-binding protein ModA family.</text>
</comment>
<dbReference type="PROSITE" id="PS51257">
    <property type="entry name" value="PROKAR_LIPOPROTEIN"/>
    <property type="match status" value="1"/>
</dbReference>
<dbReference type="InterPro" id="IPR041879">
    <property type="entry name" value="YvgL-like_PBP2"/>
</dbReference>
<dbReference type="SUPFAM" id="SSF53850">
    <property type="entry name" value="Periplasmic binding protein-like II"/>
    <property type="match status" value="1"/>
</dbReference>
<evidence type="ECO:0000256" key="4">
    <source>
        <dbReference type="ARBA" id="ARBA00022729"/>
    </source>
</evidence>
<feature type="binding site" evidence="5">
    <location>
        <position position="78"/>
    </location>
    <ligand>
        <name>molybdate</name>
        <dbReference type="ChEBI" id="CHEBI:36264"/>
    </ligand>
</feature>
<accession>A0A3S0UGI1</accession>
<dbReference type="FunFam" id="3.40.190.10:FF:000035">
    <property type="entry name" value="Molybdate ABC transporter substrate-binding protein"/>
    <property type="match status" value="1"/>
</dbReference>
<dbReference type="PIRSF" id="PIRSF004846">
    <property type="entry name" value="ModA"/>
    <property type="match status" value="1"/>
</dbReference>
<feature type="chain" id="PRO_5038925555" evidence="6">
    <location>
        <begin position="27"/>
        <end position="268"/>
    </location>
</feature>
<dbReference type="AlphaFoldDB" id="A0A3S0UGI1"/>
<dbReference type="PANTHER" id="PTHR30632">
    <property type="entry name" value="MOLYBDATE-BINDING PERIPLASMIC PROTEIN"/>
    <property type="match status" value="1"/>
</dbReference>
<dbReference type="CDD" id="cd13537">
    <property type="entry name" value="PBP2_YvgL_like"/>
    <property type="match status" value="1"/>
</dbReference>
<evidence type="ECO:0000256" key="6">
    <source>
        <dbReference type="SAM" id="SignalP"/>
    </source>
</evidence>
<evidence type="ECO:0000256" key="1">
    <source>
        <dbReference type="ARBA" id="ARBA00009175"/>
    </source>
</evidence>
<dbReference type="EMBL" id="RYZZ01000006">
    <property type="protein sequence ID" value="RUQ31133.1"/>
    <property type="molecule type" value="Genomic_DNA"/>
</dbReference>
<keyword evidence="3 5" id="KW-0479">Metal-binding</keyword>
<keyword evidence="4 6" id="KW-0732">Signal</keyword>
<dbReference type="GO" id="GO:0030973">
    <property type="term" value="F:molybdate ion binding"/>
    <property type="evidence" value="ECO:0007669"/>
    <property type="project" value="UniProtKB-ARBA"/>
</dbReference>
<dbReference type="InterPro" id="IPR005950">
    <property type="entry name" value="ModA"/>
</dbReference>
<evidence type="ECO:0000256" key="5">
    <source>
        <dbReference type="PIRSR" id="PIRSR004846-1"/>
    </source>
</evidence>
<feature type="binding site" evidence="5">
    <location>
        <position position="186"/>
    </location>
    <ligand>
        <name>molybdate</name>
        <dbReference type="ChEBI" id="CHEBI:36264"/>
    </ligand>
</feature>
<protein>
    <submittedName>
        <fullName evidence="7">Molybdate ABC transporter substrate-binding protein</fullName>
    </submittedName>
</protein>
<organism evidence="7 8">
    <name type="scientific">Peribacillus cavernae</name>
    <dbReference type="NCBI Taxonomy" id="1674310"/>
    <lineage>
        <taxon>Bacteria</taxon>
        <taxon>Bacillati</taxon>
        <taxon>Bacillota</taxon>
        <taxon>Bacilli</taxon>
        <taxon>Bacillales</taxon>
        <taxon>Bacillaceae</taxon>
        <taxon>Peribacillus</taxon>
    </lineage>
</organism>
<evidence type="ECO:0000313" key="7">
    <source>
        <dbReference type="EMBL" id="RUQ31133.1"/>
    </source>
</evidence>
<evidence type="ECO:0000256" key="3">
    <source>
        <dbReference type="ARBA" id="ARBA00022723"/>
    </source>
</evidence>
<evidence type="ECO:0000313" key="8">
    <source>
        <dbReference type="Proteomes" id="UP000267430"/>
    </source>
</evidence>
<feature type="binding site" evidence="5">
    <location>
        <position position="50"/>
    </location>
    <ligand>
        <name>molybdate</name>
        <dbReference type="ChEBI" id="CHEBI:36264"/>
    </ligand>
</feature>
<feature type="binding site" evidence="5">
    <location>
        <position position="204"/>
    </location>
    <ligand>
        <name>molybdate</name>
        <dbReference type="ChEBI" id="CHEBI:36264"/>
    </ligand>
</feature>
<feature type="binding site" evidence="5">
    <location>
        <position position="159"/>
    </location>
    <ligand>
        <name>molybdate</name>
        <dbReference type="ChEBI" id="CHEBI:36264"/>
    </ligand>
</feature>
<keyword evidence="8" id="KW-1185">Reference proteome</keyword>
<dbReference type="Pfam" id="PF13531">
    <property type="entry name" value="SBP_bac_11"/>
    <property type="match status" value="1"/>
</dbReference>
<name>A0A3S0UGI1_9BACI</name>
<comment type="caution">
    <text evidence="7">The sequence shown here is derived from an EMBL/GenBank/DDBJ whole genome shotgun (WGS) entry which is preliminary data.</text>
</comment>